<proteinExistence type="inferred from homology"/>
<dbReference type="Gene3D" id="1.50.10.10">
    <property type="match status" value="1"/>
</dbReference>
<feature type="active site" description="Proton donor" evidence="6">
    <location>
        <position position="187"/>
    </location>
</feature>
<keyword evidence="10" id="KW-0812">Transmembrane</keyword>
<dbReference type="InterPro" id="IPR001382">
    <property type="entry name" value="Glyco_hydro_47"/>
</dbReference>
<reference evidence="12" key="1">
    <citation type="journal article" date="2013" name="Genome Announc.">
        <title>Draft genome sequence of the grapevine dieback fungus Eutypa lata UCR-EL1.</title>
        <authorList>
            <person name="Blanco-Ulate B."/>
            <person name="Rolshausen P.E."/>
            <person name="Cantu D."/>
        </authorList>
    </citation>
    <scope>NUCLEOTIDE SEQUENCE [LARGE SCALE GENOMIC DNA]</scope>
    <source>
        <strain evidence="12">UCR-EL1</strain>
    </source>
</reference>
<evidence type="ECO:0000256" key="10">
    <source>
        <dbReference type="SAM" id="Phobius"/>
    </source>
</evidence>
<evidence type="ECO:0000256" key="4">
    <source>
        <dbReference type="ARBA" id="ARBA00022801"/>
    </source>
</evidence>
<keyword evidence="10" id="KW-0472">Membrane</keyword>
<evidence type="ECO:0000256" key="8">
    <source>
        <dbReference type="PIRSR" id="PIRSR601382-3"/>
    </source>
</evidence>
<dbReference type="GO" id="GO:0005783">
    <property type="term" value="C:endoplasmic reticulum"/>
    <property type="evidence" value="ECO:0007669"/>
    <property type="project" value="TreeGrafter"/>
</dbReference>
<keyword evidence="10" id="KW-1133">Transmembrane helix</keyword>
<dbReference type="eggNOG" id="KOG2431">
    <property type="taxonomic scope" value="Eukaryota"/>
</dbReference>
<dbReference type="InterPro" id="IPR036026">
    <property type="entry name" value="Seven-hairpin_glycosidases"/>
</dbReference>
<keyword evidence="12" id="KW-1185">Reference proteome</keyword>
<dbReference type="GO" id="GO:0005509">
    <property type="term" value="F:calcium ion binding"/>
    <property type="evidence" value="ECO:0007669"/>
    <property type="project" value="InterPro"/>
</dbReference>
<dbReference type="EC" id="3.2.1.-" evidence="9"/>
<dbReference type="Proteomes" id="UP000012174">
    <property type="component" value="Unassembled WGS sequence"/>
</dbReference>
<dbReference type="SUPFAM" id="SSF48225">
    <property type="entry name" value="Seven-hairpin glycosidases"/>
    <property type="match status" value="1"/>
</dbReference>
<comment type="cofactor">
    <cofactor evidence="1 7">
        <name>Ca(2+)</name>
        <dbReference type="ChEBI" id="CHEBI:29108"/>
    </cofactor>
</comment>
<dbReference type="HOGENOM" id="CLU_003818_0_0_1"/>
<dbReference type="UniPathway" id="UPA00378"/>
<keyword evidence="7" id="KW-0479">Metal-binding</keyword>
<feature type="disulfide bond" evidence="8">
    <location>
        <begin position="395"/>
        <end position="424"/>
    </location>
</feature>
<evidence type="ECO:0000256" key="9">
    <source>
        <dbReference type="RuleBase" id="RU361193"/>
    </source>
</evidence>
<keyword evidence="5 8" id="KW-1015">Disulfide bond</keyword>
<dbReference type="KEGG" id="ela:UCREL1_1771"/>
<feature type="active site" evidence="6">
    <location>
        <position position="323"/>
    </location>
</feature>
<dbReference type="Pfam" id="PF01532">
    <property type="entry name" value="Glyco_hydro_47"/>
    <property type="match status" value="1"/>
</dbReference>
<evidence type="ECO:0000313" key="12">
    <source>
        <dbReference type="Proteomes" id="UP000012174"/>
    </source>
</evidence>
<feature type="transmembrane region" description="Helical" evidence="10">
    <location>
        <begin position="12"/>
        <end position="30"/>
    </location>
</feature>
<name>M7T2Y1_EUTLA</name>
<dbReference type="OrthoDB" id="8118055at2759"/>
<keyword evidence="4 9" id="KW-0378">Hydrolase</keyword>
<evidence type="ECO:0000256" key="6">
    <source>
        <dbReference type="PIRSR" id="PIRSR601382-1"/>
    </source>
</evidence>
<gene>
    <name evidence="11" type="ORF">UCREL1_1771</name>
</gene>
<dbReference type="EMBL" id="KB705687">
    <property type="protein sequence ID" value="EMR71198.1"/>
    <property type="molecule type" value="Genomic_DNA"/>
</dbReference>
<dbReference type="STRING" id="1287681.M7T2Y1"/>
<dbReference type="InterPro" id="IPR050749">
    <property type="entry name" value="Glycosyl_Hydrolase_47"/>
</dbReference>
<dbReference type="PANTHER" id="PTHR11742:SF29">
    <property type="entry name" value="ALPHA-1,2-MANNOSIDASE"/>
    <property type="match status" value="1"/>
</dbReference>
<dbReference type="OMA" id="TGMMPER"/>
<evidence type="ECO:0000256" key="7">
    <source>
        <dbReference type="PIRSR" id="PIRSR601382-2"/>
    </source>
</evidence>
<dbReference type="InterPro" id="IPR012341">
    <property type="entry name" value="6hp_glycosidase-like_sf"/>
</dbReference>
<dbReference type="GO" id="GO:0005975">
    <property type="term" value="P:carbohydrate metabolic process"/>
    <property type="evidence" value="ECO:0007669"/>
    <property type="project" value="InterPro"/>
</dbReference>
<dbReference type="GO" id="GO:0016020">
    <property type="term" value="C:membrane"/>
    <property type="evidence" value="ECO:0007669"/>
    <property type="project" value="InterPro"/>
</dbReference>
<accession>M7T2Y1</accession>
<feature type="active site" description="Proton donor" evidence="6">
    <location>
        <position position="438"/>
    </location>
</feature>
<evidence type="ECO:0000256" key="5">
    <source>
        <dbReference type="ARBA" id="ARBA00023157"/>
    </source>
</evidence>
<keyword evidence="7" id="KW-0106">Calcium</keyword>
<sequence>MSRSARQQRRYVVIVLAFVIGIWWCFSDYGRPPTVGFAQLERLMNTGPPHVKPAESSFDWAGISFRFHPGDLEPLPTGTPEDIPPIQFKFGRESYADAANREARLREVRRVFQDDWQAYRQYAWMKDALKPVTGGYTDQFSGWAATLVDSLDTLWIMGLKDEFNEAVNAAAGIDFGNSTSPRVNTFETNIRYLGGLLAAYDLSKRDALLVKAKELGDMLYAGFNTENRMPVDFIDFERAKTGRGLEVEPLVVSASPGTLSLELTRLSQLTGEPQYYDAIAKITDVFYRGQNQTRLPGIWPTSVSMRKQDVITGQQFTLAGCADSLYEYLPKMHALLGGLEPKYEMMARGFMETAKQTLLFRPMVPGNESILISSSGWVDPDGDFIQDEETEHLACYLGGTYALAGKMFRNPEYVEIGAKLTLGCVYAYRAFPTGMAPERWNMVACTPDEKCEWDQERFANATRRRPQWKPHLPLGFTSAKDPRYILRPEAIESVFIMYRITGNRAYQDLGWDMFAAITNGTRTALGTHAAVRDVTKALPSLAQDDYMESFWLAETLKYFYLLFSSPDIISLDEYVLNTEAHPFLRPK</sequence>
<evidence type="ECO:0000256" key="2">
    <source>
        <dbReference type="ARBA" id="ARBA00004922"/>
    </source>
</evidence>
<comment type="pathway">
    <text evidence="2">Protein modification; protein glycosylation.</text>
</comment>
<dbReference type="AlphaFoldDB" id="M7T2Y1"/>
<dbReference type="GO" id="GO:0036503">
    <property type="term" value="P:ERAD pathway"/>
    <property type="evidence" value="ECO:0007669"/>
    <property type="project" value="UniProtKB-ARBA"/>
</dbReference>
<dbReference type="PRINTS" id="PR00747">
    <property type="entry name" value="GLYHDRLASE47"/>
</dbReference>
<protein>
    <recommendedName>
        <fullName evidence="9">alpha-1,2-Mannosidase</fullName>
        <ecNumber evidence="9">3.2.1.-</ecNumber>
    </recommendedName>
</protein>
<dbReference type="PANTHER" id="PTHR11742">
    <property type="entry name" value="MANNOSYL-OLIGOSACCHARIDE ALPHA-1,2-MANNOSIDASE-RELATED"/>
    <property type="match status" value="1"/>
</dbReference>
<dbReference type="GO" id="GO:0004571">
    <property type="term" value="F:mannosyl-oligosaccharide 1,2-alpha-mannosidase activity"/>
    <property type="evidence" value="ECO:0007669"/>
    <property type="project" value="InterPro"/>
</dbReference>
<comment type="similarity">
    <text evidence="3 9">Belongs to the glycosyl hydrolase 47 family.</text>
</comment>
<feature type="active site" evidence="6">
    <location>
        <position position="489"/>
    </location>
</feature>
<evidence type="ECO:0000256" key="1">
    <source>
        <dbReference type="ARBA" id="ARBA00001913"/>
    </source>
</evidence>
<keyword evidence="9" id="KW-0326">Glycosidase</keyword>
<feature type="binding site" evidence="7">
    <location>
        <position position="578"/>
    </location>
    <ligand>
        <name>Ca(2+)</name>
        <dbReference type="ChEBI" id="CHEBI:29108"/>
    </ligand>
</feature>
<dbReference type="FunFam" id="1.50.10.10:FF:000037">
    <property type="entry name" value="alpha-1,2-Mannosidase"/>
    <property type="match status" value="1"/>
</dbReference>
<evidence type="ECO:0000256" key="3">
    <source>
        <dbReference type="ARBA" id="ARBA00007658"/>
    </source>
</evidence>
<organism evidence="11 12">
    <name type="scientific">Eutypa lata (strain UCR-EL1)</name>
    <name type="common">Grapevine dieback disease fungus</name>
    <name type="synonym">Eutypa armeniacae</name>
    <dbReference type="NCBI Taxonomy" id="1287681"/>
    <lineage>
        <taxon>Eukaryota</taxon>
        <taxon>Fungi</taxon>
        <taxon>Dikarya</taxon>
        <taxon>Ascomycota</taxon>
        <taxon>Pezizomycotina</taxon>
        <taxon>Sordariomycetes</taxon>
        <taxon>Xylariomycetidae</taxon>
        <taxon>Xylariales</taxon>
        <taxon>Diatrypaceae</taxon>
        <taxon>Eutypa</taxon>
    </lineage>
</organism>
<evidence type="ECO:0000313" key="11">
    <source>
        <dbReference type="EMBL" id="EMR71198.1"/>
    </source>
</evidence>